<dbReference type="SUPFAM" id="SSF53474">
    <property type="entry name" value="alpha/beta-Hydrolases"/>
    <property type="match status" value="1"/>
</dbReference>
<evidence type="ECO:0000259" key="2">
    <source>
        <dbReference type="SMART" id="SM00939"/>
    </source>
</evidence>
<organism evidence="3 4">
    <name type="scientific">Spiribacter salinus</name>
    <dbReference type="NCBI Taxonomy" id="1335746"/>
    <lineage>
        <taxon>Bacteria</taxon>
        <taxon>Pseudomonadati</taxon>
        <taxon>Pseudomonadota</taxon>
        <taxon>Gammaproteobacteria</taxon>
        <taxon>Chromatiales</taxon>
        <taxon>Ectothiorhodospiraceae</taxon>
        <taxon>Spiribacter</taxon>
    </lineage>
</organism>
<dbReference type="InterPro" id="IPR008979">
    <property type="entry name" value="Galactose-bd-like_sf"/>
</dbReference>
<dbReference type="InterPro" id="IPR013736">
    <property type="entry name" value="Xaa-Pro_dipept_C"/>
</dbReference>
<keyword evidence="1 3" id="KW-0378">Hydrolase</keyword>
<dbReference type="STRING" id="1260251.SPISAL_03890"/>
<dbReference type="SUPFAM" id="SSF49785">
    <property type="entry name" value="Galactose-binding domain-like"/>
    <property type="match status" value="1"/>
</dbReference>
<dbReference type="Pfam" id="PF08530">
    <property type="entry name" value="PepX_C"/>
    <property type="match status" value="1"/>
</dbReference>
<dbReference type="PANTHER" id="PTHR43056:SF10">
    <property type="entry name" value="COCE_NOND FAMILY, PUTATIVE (AFU_ORTHOLOGUE AFUA_7G00600)-RELATED"/>
    <property type="match status" value="1"/>
</dbReference>
<dbReference type="SMART" id="SM00939">
    <property type="entry name" value="PepX_C"/>
    <property type="match status" value="1"/>
</dbReference>
<dbReference type="NCBIfam" id="TIGR00976">
    <property type="entry name" value="CocE_NonD"/>
    <property type="match status" value="1"/>
</dbReference>
<dbReference type="InterPro" id="IPR005674">
    <property type="entry name" value="CocE/Ser_esterase"/>
</dbReference>
<dbReference type="Pfam" id="PF02129">
    <property type="entry name" value="Peptidase_S15"/>
    <property type="match status" value="1"/>
</dbReference>
<proteinExistence type="predicted"/>
<name>A0A540VUR8_9GAMM</name>
<protein>
    <submittedName>
        <fullName evidence="3">CocE/NonD family hydrolase</fullName>
    </submittedName>
</protein>
<feature type="domain" description="Xaa-Pro dipeptidyl-peptidase C-terminal" evidence="2">
    <location>
        <begin position="283"/>
        <end position="535"/>
    </location>
</feature>
<dbReference type="GO" id="GO:0008239">
    <property type="term" value="F:dipeptidyl-peptidase activity"/>
    <property type="evidence" value="ECO:0007669"/>
    <property type="project" value="InterPro"/>
</dbReference>
<dbReference type="PANTHER" id="PTHR43056">
    <property type="entry name" value="PEPTIDASE S9 PROLYL OLIGOPEPTIDASE"/>
    <property type="match status" value="1"/>
</dbReference>
<dbReference type="InterPro" id="IPR029058">
    <property type="entry name" value="AB_hydrolase_fold"/>
</dbReference>
<sequence length="665" mass="75086">MTVSIHEDVRIPMADGITLSARIWHPPDAGEHPVPAILEYIPYRKRDFTRARDETLHRWYAEHGYAGVRVDLRGSGESEGLLTDEYIQQELDDGYAVVEWLAEQPWCDGNVGMIGISWGGFNGLQIAAMQPPALKAIVTVCSTDDRYADDVHYMGGCLLGDNLSWASVMFAYNSLPPDPALRGEDWRQLWHQRLEANAPWLIKWLEHPARDDYWRHGSICEDHAAVQCPVMAVSGWADGYTDAVFRLLEQLSVPRQGLVGPWSHKYPHQGVPGPAIGFQQETLRWWDRWLKGRETGIMQEPMLRAWVQEATEPATRYHHRPGHWVGERAWPSPYVQPQMLYPATGGHLRDTPMAAGDDQFILQSPLSLGLFAGKWCSYSAGPDLPYDQREEDGGALVFETDPLDAPMELLGAPELTLRCRVDRPVAQVAARLSDVAVDGKATRITYGVLNLNHREGHHAPEALTPGEAFTVVLKLNDLGHRLTPGHRLRLSLSTSYWPLAVPPPEPVCMKVLAAGTTLSLPVRAVRDDAPAVHFPEPAYPDPVTRTPQKPAEHRWVVHRDLETSASALEVIKDEGRYRIEDVDLLVEDATYETYRSVGEDFSSIEGEVIAWRAFERDDWAVSTRTRTRLEADDQAFHVHAELDAWEAGRRVFSRNWHERIPRRFV</sequence>
<evidence type="ECO:0000256" key="1">
    <source>
        <dbReference type="ARBA" id="ARBA00022801"/>
    </source>
</evidence>
<dbReference type="InterPro" id="IPR000383">
    <property type="entry name" value="Xaa-Pro-like_dom"/>
</dbReference>
<dbReference type="Proteomes" id="UP000315400">
    <property type="component" value="Unassembled WGS sequence"/>
</dbReference>
<dbReference type="Gene3D" id="2.60.120.260">
    <property type="entry name" value="Galactose-binding domain-like"/>
    <property type="match status" value="1"/>
</dbReference>
<dbReference type="Gene3D" id="3.40.50.1820">
    <property type="entry name" value="alpha/beta hydrolase"/>
    <property type="match status" value="1"/>
</dbReference>
<dbReference type="Gene3D" id="1.10.3020.10">
    <property type="entry name" value="alpha-amino acid ester hydrolase ( Helical cap domain)"/>
    <property type="match status" value="1"/>
</dbReference>
<gene>
    <name evidence="3" type="ORF">FKY71_03085</name>
</gene>
<evidence type="ECO:0000313" key="3">
    <source>
        <dbReference type="EMBL" id="TQF00499.1"/>
    </source>
</evidence>
<dbReference type="InterPro" id="IPR050585">
    <property type="entry name" value="Xaa-Pro_dipeptidyl-ppase/CocE"/>
</dbReference>
<dbReference type="EMBL" id="VIFK01000011">
    <property type="protein sequence ID" value="TQF00499.1"/>
    <property type="molecule type" value="Genomic_DNA"/>
</dbReference>
<accession>A0A540VUR8</accession>
<evidence type="ECO:0000313" key="4">
    <source>
        <dbReference type="Proteomes" id="UP000315400"/>
    </source>
</evidence>
<reference evidence="3 4" key="1">
    <citation type="submission" date="2019-06" db="EMBL/GenBank/DDBJ databases">
        <title>Metagenome assembled Genome of Spiribacter salinus SL48-SHIP from the microbial mat of Salt Lake 48 (Novosibirsk region, Russia).</title>
        <authorList>
            <person name="Shipova A."/>
            <person name="Rozanov A.S."/>
            <person name="Bryanskaya A.V."/>
            <person name="Peltek S.E."/>
        </authorList>
    </citation>
    <scope>NUCLEOTIDE SEQUENCE [LARGE SCALE GENOMIC DNA]</scope>
    <source>
        <strain evidence="3">SL48-SHIP-2</strain>
    </source>
</reference>
<dbReference type="AlphaFoldDB" id="A0A540VUR8"/>
<comment type="caution">
    <text evidence="3">The sequence shown here is derived from an EMBL/GenBank/DDBJ whole genome shotgun (WGS) entry which is preliminary data.</text>
</comment>